<evidence type="ECO:0008006" key="12">
    <source>
        <dbReference type="Google" id="ProtNLM"/>
    </source>
</evidence>
<proteinExistence type="inferred from homology"/>
<gene>
    <name evidence="10" type="ORF">DL238_13075</name>
</gene>
<accession>A0A395LNH1</accession>
<feature type="signal peptide" evidence="9">
    <location>
        <begin position="1"/>
        <end position="27"/>
    </location>
</feature>
<dbReference type="Pfam" id="PF02321">
    <property type="entry name" value="OEP"/>
    <property type="match status" value="2"/>
</dbReference>
<name>A0A395LNH1_9SPHN</name>
<keyword evidence="3" id="KW-0813">Transport</keyword>
<comment type="subcellular location">
    <subcellularLocation>
        <location evidence="1">Cell outer membrane</location>
    </subcellularLocation>
</comment>
<evidence type="ECO:0000256" key="3">
    <source>
        <dbReference type="ARBA" id="ARBA00022448"/>
    </source>
</evidence>
<keyword evidence="11" id="KW-1185">Reference proteome</keyword>
<evidence type="ECO:0000256" key="7">
    <source>
        <dbReference type="ARBA" id="ARBA00023237"/>
    </source>
</evidence>
<keyword evidence="5" id="KW-0812">Transmembrane</keyword>
<dbReference type="InterPro" id="IPR003423">
    <property type="entry name" value="OMP_efflux"/>
</dbReference>
<keyword evidence="4" id="KW-1134">Transmembrane beta strand</keyword>
<dbReference type="AlphaFoldDB" id="A0A395LNH1"/>
<dbReference type="GO" id="GO:0009279">
    <property type="term" value="C:cell outer membrane"/>
    <property type="evidence" value="ECO:0007669"/>
    <property type="project" value="UniProtKB-SubCell"/>
</dbReference>
<dbReference type="Gene3D" id="1.20.1600.10">
    <property type="entry name" value="Outer membrane efflux proteins (OEP)"/>
    <property type="match status" value="1"/>
</dbReference>
<evidence type="ECO:0000256" key="9">
    <source>
        <dbReference type="SAM" id="SignalP"/>
    </source>
</evidence>
<dbReference type="GO" id="GO:0015288">
    <property type="term" value="F:porin activity"/>
    <property type="evidence" value="ECO:0007669"/>
    <property type="project" value="TreeGrafter"/>
</dbReference>
<dbReference type="EMBL" id="QRBB01000001">
    <property type="protein sequence ID" value="RDS78442.1"/>
    <property type="molecule type" value="Genomic_DNA"/>
</dbReference>
<keyword evidence="9" id="KW-0732">Signal</keyword>
<dbReference type="PANTHER" id="PTHR30026">
    <property type="entry name" value="OUTER MEMBRANE PROTEIN TOLC"/>
    <property type="match status" value="1"/>
</dbReference>
<keyword evidence="6" id="KW-0472">Membrane</keyword>
<evidence type="ECO:0000256" key="2">
    <source>
        <dbReference type="ARBA" id="ARBA00007613"/>
    </source>
</evidence>
<reference evidence="10 11" key="1">
    <citation type="submission" date="2018-07" db="EMBL/GenBank/DDBJ databases">
        <title>Erythrobacter nanhaiensis sp. nov., a novel member of the genus Erythrobacter isolated from the South China Sea.</title>
        <authorList>
            <person name="Chen X."/>
            <person name="Liu J."/>
        </authorList>
    </citation>
    <scope>NUCLEOTIDE SEQUENCE [LARGE SCALE GENOMIC DNA]</scope>
    <source>
        <strain evidence="10 11">S-5</strain>
    </source>
</reference>
<evidence type="ECO:0000256" key="6">
    <source>
        <dbReference type="ARBA" id="ARBA00023136"/>
    </source>
</evidence>
<dbReference type="SUPFAM" id="SSF56954">
    <property type="entry name" value="Outer membrane efflux proteins (OEP)"/>
    <property type="match status" value="1"/>
</dbReference>
<comment type="similarity">
    <text evidence="2">Belongs to the outer membrane factor (OMF) (TC 1.B.17) family.</text>
</comment>
<dbReference type="Proteomes" id="UP000254101">
    <property type="component" value="Unassembled WGS sequence"/>
</dbReference>
<comment type="caution">
    <text evidence="10">The sequence shown here is derived from an EMBL/GenBank/DDBJ whole genome shotgun (WGS) entry which is preliminary data.</text>
</comment>
<evidence type="ECO:0000313" key="11">
    <source>
        <dbReference type="Proteomes" id="UP000254101"/>
    </source>
</evidence>
<evidence type="ECO:0000256" key="1">
    <source>
        <dbReference type="ARBA" id="ARBA00004442"/>
    </source>
</evidence>
<protein>
    <recommendedName>
        <fullName evidence="12">TolC family protein</fullName>
    </recommendedName>
</protein>
<dbReference type="GO" id="GO:1990281">
    <property type="term" value="C:efflux pump complex"/>
    <property type="evidence" value="ECO:0007669"/>
    <property type="project" value="TreeGrafter"/>
</dbReference>
<dbReference type="GO" id="GO:0015562">
    <property type="term" value="F:efflux transmembrane transporter activity"/>
    <property type="evidence" value="ECO:0007669"/>
    <property type="project" value="InterPro"/>
</dbReference>
<feature type="coiled-coil region" evidence="8">
    <location>
        <begin position="335"/>
        <end position="366"/>
    </location>
</feature>
<dbReference type="InterPro" id="IPR051906">
    <property type="entry name" value="TolC-like"/>
</dbReference>
<keyword evidence="7" id="KW-0998">Cell outer membrane</keyword>
<feature type="chain" id="PRO_5017301889" description="TolC family protein" evidence="9">
    <location>
        <begin position="28"/>
        <end position="450"/>
    </location>
</feature>
<sequence>MTFVEWLGVPCALLCAVVGTLSASPLAAQDDAIGPPSPFGEQPAPGACLTLPEALALAQQRGPEVSAARANASIAQARLRQERGTAFPQVSAYARAAEGDSGLVDGRTNTQTGLVLSQRLFDFGQSAARRRALGARSQAAMLETREAALDLQGDAGLAFLGILELTELVAAAERREERFRTLAEGLPRRLEAGLITIATASSIRAEIASARADRVEREASLGSARIRFASLVGDMAEPCSGQMAVGVALISPFAAEESVAHAIDTAPGMLAADARIDAARADVDVARRIQRPEISVQAVGAYQYDRLFDRWTTARRVGLDVSMPLFGGGSYGGERDEALARLAGARAEADRERRDLAEQLRASLARADAFAALADAREDEVGALAAEVAAVRRQFDEGLRPYQEYELAEAALAGAEAEAIRAQYRALRERLTIAVLTQAIPLSVSEDTER</sequence>
<dbReference type="OrthoDB" id="7422128at2"/>
<evidence type="ECO:0000256" key="5">
    <source>
        <dbReference type="ARBA" id="ARBA00022692"/>
    </source>
</evidence>
<organism evidence="10 11">
    <name type="scientific">Alteriqipengyuania lutimaris</name>
    <dbReference type="NCBI Taxonomy" id="1538146"/>
    <lineage>
        <taxon>Bacteria</taxon>
        <taxon>Pseudomonadati</taxon>
        <taxon>Pseudomonadota</taxon>
        <taxon>Alphaproteobacteria</taxon>
        <taxon>Sphingomonadales</taxon>
        <taxon>Erythrobacteraceae</taxon>
        <taxon>Alteriqipengyuania</taxon>
    </lineage>
</organism>
<keyword evidence="8" id="KW-0175">Coiled coil</keyword>
<evidence type="ECO:0000256" key="4">
    <source>
        <dbReference type="ARBA" id="ARBA00022452"/>
    </source>
</evidence>
<dbReference type="PANTHER" id="PTHR30026:SF20">
    <property type="entry name" value="OUTER MEMBRANE PROTEIN TOLC"/>
    <property type="match status" value="1"/>
</dbReference>
<evidence type="ECO:0000313" key="10">
    <source>
        <dbReference type="EMBL" id="RDS78442.1"/>
    </source>
</evidence>
<evidence type="ECO:0000256" key="8">
    <source>
        <dbReference type="SAM" id="Coils"/>
    </source>
</evidence>